<protein>
    <recommendedName>
        <fullName evidence="5">RRM domain-containing protein</fullName>
    </recommendedName>
</protein>
<dbReference type="SUPFAM" id="SSF54928">
    <property type="entry name" value="RNA-binding domain, RBD"/>
    <property type="match status" value="1"/>
</dbReference>
<gene>
    <name evidence="6" type="ORF">D910_08297</name>
</gene>
<reference evidence="6 7" key="1">
    <citation type="journal article" date="2013" name="Genome Biol.">
        <title>Draft genome of the mountain pine beetle, Dendroctonus ponderosae Hopkins, a major forest pest.</title>
        <authorList>
            <person name="Keeling C.I."/>
            <person name="Yuen M.M."/>
            <person name="Liao N.Y."/>
            <person name="Docking T.R."/>
            <person name="Chan S.K."/>
            <person name="Taylor G.A."/>
            <person name="Palmquist D.L."/>
            <person name="Jackman S.D."/>
            <person name="Nguyen A."/>
            <person name="Li M."/>
            <person name="Henderson H."/>
            <person name="Janes J.K."/>
            <person name="Zhao Y."/>
            <person name="Pandoh P."/>
            <person name="Moore R."/>
            <person name="Sperling F.A."/>
            <person name="Huber D.P."/>
            <person name="Birol I."/>
            <person name="Jones S.J."/>
            <person name="Bohlmann J."/>
        </authorList>
    </citation>
    <scope>NUCLEOTIDE SEQUENCE</scope>
</reference>
<organism evidence="6 7">
    <name type="scientific">Dendroctonus ponderosae</name>
    <name type="common">Mountain pine beetle</name>
    <dbReference type="NCBI Taxonomy" id="77166"/>
    <lineage>
        <taxon>Eukaryota</taxon>
        <taxon>Metazoa</taxon>
        <taxon>Ecdysozoa</taxon>
        <taxon>Arthropoda</taxon>
        <taxon>Hexapoda</taxon>
        <taxon>Insecta</taxon>
        <taxon>Pterygota</taxon>
        <taxon>Neoptera</taxon>
        <taxon>Endopterygota</taxon>
        <taxon>Coleoptera</taxon>
        <taxon>Polyphaga</taxon>
        <taxon>Cucujiformia</taxon>
        <taxon>Curculionidae</taxon>
        <taxon>Scolytinae</taxon>
        <taxon>Dendroctonus</taxon>
    </lineage>
</organism>
<keyword evidence="3" id="KW-0175">Coiled coil</keyword>
<feature type="region of interest" description="Disordered" evidence="4">
    <location>
        <begin position="443"/>
        <end position="498"/>
    </location>
</feature>
<feature type="compositionally biased region" description="Basic and acidic residues" evidence="4">
    <location>
        <begin position="380"/>
        <end position="405"/>
    </location>
</feature>
<feature type="compositionally biased region" description="Basic and acidic residues" evidence="4">
    <location>
        <begin position="362"/>
        <end position="373"/>
    </location>
</feature>
<evidence type="ECO:0000256" key="1">
    <source>
        <dbReference type="ARBA" id="ARBA00022884"/>
    </source>
</evidence>
<evidence type="ECO:0000313" key="6">
    <source>
        <dbReference type="EMBL" id="ERL90955.1"/>
    </source>
</evidence>
<feature type="compositionally biased region" description="Acidic residues" evidence="4">
    <location>
        <begin position="268"/>
        <end position="278"/>
    </location>
</feature>
<feature type="compositionally biased region" description="Polar residues" evidence="4">
    <location>
        <begin position="453"/>
        <end position="462"/>
    </location>
</feature>
<dbReference type="PROSITE" id="PS50102">
    <property type="entry name" value="RRM"/>
    <property type="match status" value="1"/>
</dbReference>
<dbReference type="PANTHER" id="PTHR48029">
    <property type="entry name" value="NUCLEOLAR PROTEIN 8"/>
    <property type="match status" value="1"/>
</dbReference>
<feature type="coiled-coil region" evidence="3">
    <location>
        <begin position="77"/>
        <end position="108"/>
    </location>
</feature>
<feature type="compositionally biased region" description="Acidic residues" evidence="4">
    <location>
        <begin position="314"/>
        <end position="332"/>
    </location>
</feature>
<sequence>MENTRIFVSDLPENIAQDQLESRFSKYGQVNSIEIKQRKELGPNQCPRFAYINLVTDHRRLNQCFKEFSSVACAGHYLQLQIAKENFLERLKRERQEADQAGNKVEVQTSIKSEDVDKGKPIYSQPAFKQNAHKTNGKTINEPEIVPKKKRIKIENIGKLDDFEEQTDIIIKNNKGKLLQPTLKIASTTQNSIAKPATDTKKNDSDANIKRLQSLKNMKERYAAKKHLIQSGLSSVGEKPNKKIVFDDEADNNRTNRTTNGVKRPALFDDDDVEDPDDFEANFDVKEQFEGPSGQKSRFKNDKRFNLDKRFIEDNEDIDQEPDEKDDDDADLEAEKYDQLKILEDVLGKKIIKKSNREETKTMLKYDPTRPEHSSLILKPDAEVVKSDGKVKKKGQDECKEPEPEVSKEIFYKVPESLKTVFEGSNRQFSLLSAFGKPEKIEEANAEELPAKTITSLSNYPSHNPFKHDSSDEENEAEDIPHKGTAEPSGPKSDLQQNNLRSSQTVFWTEPFFFKIDDFRLQEGFDFIEKMKASEKEFVSVRRQVKEIVKSKVRNNERKIKMFKNKLGGSKKRKHIRMKKALKR</sequence>
<feature type="compositionally biased region" description="Basic and acidic residues" evidence="4">
    <location>
        <begin position="244"/>
        <end position="254"/>
    </location>
</feature>
<evidence type="ECO:0000256" key="4">
    <source>
        <dbReference type="SAM" id="MobiDB-lite"/>
    </source>
</evidence>
<name>U4ULT0_DENPD</name>
<evidence type="ECO:0000256" key="3">
    <source>
        <dbReference type="SAM" id="Coils"/>
    </source>
</evidence>
<dbReference type="OrthoDB" id="21643at2759"/>
<proteinExistence type="predicted"/>
<evidence type="ECO:0000256" key="2">
    <source>
        <dbReference type="PROSITE-ProRule" id="PRU00176"/>
    </source>
</evidence>
<evidence type="ECO:0000259" key="5">
    <source>
        <dbReference type="PROSITE" id="PS50102"/>
    </source>
</evidence>
<dbReference type="PANTHER" id="PTHR48029:SF1">
    <property type="entry name" value="NUCLEOLAR PROTEIN 8"/>
    <property type="match status" value="1"/>
</dbReference>
<dbReference type="AlphaFoldDB" id="U4ULT0"/>
<feature type="region of interest" description="Disordered" evidence="4">
    <location>
        <begin position="310"/>
        <end position="332"/>
    </location>
</feature>
<dbReference type="Pfam" id="PF00076">
    <property type="entry name" value="RRM_1"/>
    <property type="match status" value="1"/>
</dbReference>
<accession>U4ULT0</accession>
<dbReference type="InterPro" id="IPR035979">
    <property type="entry name" value="RBD_domain_sf"/>
</dbReference>
<feature type="region of interest" description="Disordered" evidence="4">
    <location>
        <begin position="362"/>
        <end position="405"/>
    </location>
</feature>
<dbReference type="InterPro" id="IPR000504">
    <property type="entry name" value="RRM_dom"/>
</dbReference>
<evidence type="ECO:0000313" key="7">
    <source>
        <dbReference type="Proteomes" id="UP000030742"/>
    </source>
</evidence>
<dbReference type="Proteomes" id="UP000030742">
    <property type="component" value="Unassembled WGS sequence"/>
</dbReference>
<dbReference type="InterPro" id="IPR012677">
    <property type="entry name" value="Nucleotide-bd_a/b_plait_sf"/>
</dbReference>
<feature type="region of interest" description="Disordered" evidence="4">
    <location>
        <begin position="244"/>
        <end position="278"/>
    </location>
</feature>
<keyword evidence="1 2" id="KW-0694">RNA-binding</keyword>
<feature type="domain" description="RRM" evidence="5">
    <location>
        <begin position="4"/>
        <end position="85"/>
    </location>
</feature>
<dbReference type="EMBL" id="KB632263">
    <property type="protein sequence ID" value="ERL90955.1"/>
    <property type="molecule type" value="Genomic_DNA"/>
</dbReference>
<dbReference type="STRING" id="77166.U4ULT0"/>
<dbReference type="Gene3D" id="3.30.70.330">
    <property type="match status" value="1"/>
</dbReference>
<dbReference type="GO" id="GO:0003723">
    <property type="term" value="F:RNA binding"/>
    <property type="evidence" value="ECO:0007669"/>
    <property type="project" value="UniProtKB-UniRule"/>
</dbReference>